<evidence type="ECO:0000256" key="2">
    <source>
        <dbReference type="ARBA" id="ARBA00022692"/>
    </source>
</evidence>
<keyword evidence="2 5" id="KW-0812">Transmembrane</keyword>
<feature type="non-terminal residue" evidence="7">
    <location>
        <position position="45"/>
    </location>
</feature>
<evidence type="ECO:0000259" key="6">
    <source>
        <dbReference type="Pfam" id="PF00662"/>
    </source>
</evidence>
<feature type="domain" description="NADH-Ubiquinone oxidoreductase (complex I) chain 5 N-terminal" evidence="6">
    <location>
        <begin position="1"/>
        <end position="45"/>
    </location>
</feature>
<evidence type="ECO:0000313" key="7">
    <source>
        <dbReference type="EMBL" id="PAK91057.1"/>
    </source>
</evidence>
<dbReference type="GO" id="GO:0015990">
    <property type="term" value="P:electron transport coupled proton transport"/>
    <property type="evidence" value="ECO:0007669"/>
    <property type="project" value="TreeGrafter"/>
</dbReference>
<sequence length="45" mass="5205">MSVDWAFMFDSLTVSMLLPVTLVSSMVHIYSMSYMAADPHNQRFF</sequence>
<accession>A0A269YZR6</accession>
<dbReference type="AlphaFoldDB" id="A0A269YZR6"/>
<evidence type="ECO:0000256" key="1">
    <source>
        <dbReference type="ARBA" id="ARBA00004141"/>
    </source>
</evidence>
<dbReference type="InterPro" id="IPR003945">
    <property type="entry name" value="NU5C-like"/>
</dbReference>
<reference evidence="7 8" key="1">
    <citation type="submission" date="2017-04" db="EMBL/GenBank/DDBJ databases">
        <title>Kefir bacterial isolates.</title>
        <authorList>
            <person name="Kim Y."/>
            <person name="Blasche S."/>
            <person name="Patil K.R."/>
        </authorList>
    </citation>
    <scope>NUCLEOTIDE SEQUENCE [LARGE SCALE GENOMIC DNA]</scope>
    <source>
        <strain evidence="7 8">OG2</strain>
    </source>
</reference>
<comment type="subcellular location">
    <subcellularLocation>
        <location evidence="1">Membrane</location>
        <topology evidence="1">Multi-pass membrane protein</topology>
    </subcellularLocation>
</comment>
<comment type="caution">
    <text evidence="7">The sequence shown here is derived from an EMBL/GenBank/DDBJ whole genome shotgun (WGS) entry which is preliminary data.</text>
</comment>
<evidence type="ECO:0000313" key="8">
    <source>
        <dbReference type="Proteomes" id="UP000216867"/>
    </source>
</evidence>
<protein>
    <recommendedName>
        <fullName evidence="6">NADH-Ubiquinone oxidoreductase (complex I) chain 5 N-terminal domain-containing protein</fullName>
    </recommendedName>
</protein>
<keyword evidence="4 5" id="KW-0472">Membrane</keyword>
<evidence type="ECO:0000256" key="5">
    <source>
        <dbReference type="SAM" id="Phobius"/>
    </source>
</evidence>
<dbReference type="Proteomes" id="UP000216867">
    <property type="component" value="Unassembled WGS sequence"/>
</dbReference>
<dbReference type="EMBL" id="NCWY01000211">
    <property type="protein sequence ID" value="PAK91057.1"/>
    <property type="molecule type" value="Genomic_DNA"/>
</dbReference>
<dbReference type="GO" id="GO:0008137">
    <property type="term" value="F:NADH dehydrogenase (ubiquinone) activity"/>
    <property type="evidence" value="ECO:0007669"/>
    <property type="project" value="InterPro"/>
</dbReference>
<feature type="transmembrane region" description="Helical" evidence="5">
    <location>
        <begin position="12"/>
        <end position="37"/>
    </location>
</feature>
<dbReference type="GO" id="GO:0003954">
    <property type="term" value="F:NADH dehydrogenase activity"/>
    <property type="evidence" value="ECO:0007669"/>
    <property type="project" value="TreeGrafter"/>
</dbReference>
<evidence type="ECO:0000256" key="4">
    <source>
        <dbReference type="ARBA" id="ARBA00023136"/>
    </source>
</evidence>
<dbReference type="PANTHER" id="PTHR42829">
    <property type="entry name" value="NADH-UBIQUINONE OXIDOREDUCTASE CHAIN 5"/>
    <property type="match status" value="1"/>
</dbReference>
<name>A0A269YZR6_9MICO</name>
<evidence type="ECO:0000256" key="3">
    <source>
        <dbReference type="ARBA" id="ARBA00022989"/>
    </source>
</evidence>
<keyword evidence="3 5" id="KW-1133">Transmembrane helix</keyword>
<organism evidence="7 8">
    <name type="scientific">Brevibacterium casei</name>
    <dbReference type="NCBI Taxonomy" id="33889"/>
    <lineage>
        <taxon>Bacteria</taxon>
        <taxon>Bacillati</taxon>
        <taxon>Actinomycetota</taxon>
        <taxon>Actinomycetes</taxon>
        <taxon>Micrococcales</taxon>
        <taxon>Brevibacteriaceae</taxon>
        <taxon>Brevibacterium</taxon>
    </lineage>
</organism>
<dbReference type="PRINTS" id="PR01434">
    <property type="entry name" value="NADHDHGNASE5"/>
</dbReference>
<proteinExistence type="predicted"/>
<dbReference type="PANTHER" id="PTHR42829:SF2">
    <property type="entry name" value="NADH-UBIQUINONE OXIDOREDUCTASE CHAIN 5"/>
    <property type="match status" value="1"/>
</dbReference>
<dbReference type="GO" id="GO:0016020">
    <property type="term" value="C:membrane"/>
    <property type="evidence" value="ECO:0007669"/>
    <property type="project" value="UniProtKB-SubCell"/>
</dbReference>
<dbReference type="Pfam" id="PF00662">
    <property type="entry name" value="Proton_antipo_N"/>
    <property type="match status" value="1"/>
</dbReference>
<dbReference type="GO" id="GO:0042773">
    <property type="term" value="P:ATP synthesis coupled electron transport"/>
    <property type="evidence" value="ECO:0007669"/>
    <property type="project" value="InterPro"/>
</dbReference>
<dbReference type="InterPro" id="IPR001516">
    <property type="entry name" value="Proton_antipo_N"/>
</dbReference>
<gene>
    <name evidence="7" type="ORF">B8X04_17925</name>
</gene>